<dbReference type="GO" id="GO:0004984">
    <property type="term" value="F:olfactory receptor activity"/>
    <property type="evidence" value="ECO:0007669"/>
    <property type="project" value="InterPro"/>
</dbReference>
<keyword evidence="4 10" id="KW-0812">Transmembrane</keyword>
<feature type="transmembrane region" description="Helical" evidence="10">
    <location>
        <begin position="36"/>
        <end position="54"/>
    </location>
</feature>
<protein>
    <recommendedName>
        <fullName evidence="10">Odorant receptor</fullName>
    </recommendedName>
</protein>
<evidence type="ECO:0000256" key="10">
    <source>
        <dbReference type="RuleBase" id="RU351113"/>
    </source>
</evidence>
<evidence type="ECO:0000256" key="5">
    <source>
        <dbReference type="ARBA" id="ARBA00022725"/>
    </source>
</evidence>
<dbReference type="GeneID" id="114246535"/>
<evidence type="ECO:0000256" key="8">
    <source>
        <dbReference type="ARBA" id="ARBA00023170"/>
    </source>
</evidence>
<keyword evidence="2" id="KW-1003">Cell membrane</keyword>
<evidence type="ECO:0000256" key="2">
    <source>
        <dbReference type="ARBA" id="ARBA00022475"/>
    </source>
</evidence>
<keyword evidence="5 10" id="KW-0552">Olfaction</keyword>
<keyword evidence="9 10" id="KW-0807">Transducer</keyword>
<reference evidence="12" key="1">
    <citation type="submission" date="2025-08" db="UniProtKB">
        <authorList>
            <consortium name="RefSeq"/>
        </authorList>
    </citation>
    <scope>IDENTIFICATION</scope>
    <source>
        <tissue evidence="12">Silk gland</tissue>
    </source>
</reference>
<sequence>MSNYVFKPFHETYRIITFTMIAAMIYPNPATEKRRLIYIGLMLLSVIPLAFMIVTEMYEFFMASDLNNTIRHSTVIGPFIGGFVKVALMYYKRRQANELVSEINRDHLAYNVLKGEDREIAASSIRNCQIYCELGWTLIVMSCGLSFPVIAILLNIHSFTFKLDSTKHMIHDINNPFTDDPEDRFESPFFEIMFVYTFFSSFIYIINYVGYDGFFGLCINHACLKMKLYCRALEDAMRSDSRRHEKIVAVIQEQRRTYEYIALIQDTFNIWLGLIYVATMIQMCTCMYHIVQSFNIDVRYIIFVISIIHIYLPCRYAANLKCMAAETPTLIYCCGWESVSDLRIKRMMPFMVARSQVIVEITAFNMFAFDMELFVWIMKTSYSMFTLMRS</sequence>
<evidence type="ECO:0000256" key="4">
    <source>
        <dbReference type="ARBA" id="ARBA00022692"/>
    </source>
</evidence>
<evidence type="ECO:0000256" key="6">
    <source>
        <dbReference type="ARBA" id="ARBA00022989"/>
    </source>
</evidence>
<keyword evidence="8 10" id="KW-0675">Receptor</keyword>
<organism evidence="11 12">
    <name type="scientific">Bombyx mandarina</name>
    <name type="common">Wild silk moth</name>
    <name type="synonym">Wild silkworm</name>
    <dbReference type="NCBI Taxonomy" id="7092"/>
    <lineage>
        <taxon>Eukaryota</taxon>
        <taxon>Metazoa</taxon>
        <taxon>Ecdysozoa</taxon>
        <taxon>Arthropoda</taxon>
        <taxon>Hexapoda</taxon>
        <taxon>Insecta</taxon>
        <taxon>Pterygota</taxon>
        <taxon>Neoptera</taxon>
        <taxon>Endopterygota</taxon>
        <taxon>Lepidoptera</taxon>
        <taxon>Glossata</taxon>
        <taxon>Ditrysia</taxon>
        <taxon>Bombycoidea</taxon>
        <taxon>Bombycidae</taxon>
        <taxon>Bombycinae</taxon>
        <taxon>Bombyx</taxon>
    </lineage>
</organism>
<keyword evidence="11" id="KW-1185">Reference proteome</keyword>
<dbReference type="RefSeq" id="XP_028034901.1">
    <property type="nucleotide sequence ID" value="XM_028179100.1"/>
</dbReference>
<keyword evidence="3 10" id="KW-0716">Sensory transduction</keyword>
<comment type="similarity">
    <text evidence="10">Belongs to the insect chemoreceptor superfamily. Heteromeric odorant receptor channel (TC 1.A.69) family.</text>
</comment>
<feature type="transmembrane region" description="Helical" evidence="10">
    <location>
        <begin position="193"/>
        <end position="219"/>
    </location>
</feature>
<evidence type="ECO:0000256" key="9">
    <source>
        <dbReference type="ARBA" id="ARBA00023224"/>
    </source>
</evidence>
<feature type="transmembrane region" description="Helical" evidence="10">
    <location>
        <begin position="134"/>
        <end position="156"/>
    </location>
</feature>
<dbReference type="KEGG" id="bman:114246535"/>
<feature type="transmembrane region" description="Helical" evidence="10">
    <location>
        <begin position="357"/>
        <end position="378"/>
    </location>
</feature>
<comment type="subcellular location">
    <subcellularLocation>
        <location evidence="1 10">Cell membrane</location>
        <topology evidence="1 10">Multi-pass membrane protein</topology>
    </subcellularLocation>
</comment>
<feature type="transmembrane region" description="Helical" evidence="10">
    <location>
        <begin position="297"/>
        <end position="314"/>
    </location>
</feature>
<comment type="caution">
    <text evidence="10">Lacks conserved residue(s) required for the propagation of feature annotation.</text>
</comment>
<evidence type="ECO:0000256" key="7">
    <source>
        <dbReference type="ARBA" id="ARBA00023136"/>
    </source>
</evidence>
<keyword evidence="7 10" id="KW-0472">Membrane</keyword>
<feature type="transmembrane region" description="Helical" evidence="10">
    <location>
        <begin position="270"/>
        <end position="291"/>
    </location>
</feature>
<dbReference type="GO" id="GO:0007165">
    <property type="term" value="P:signal transduction"/>
    <property type="evidence" value="ECO:0007669"/>
    <property type="project" value="UniProtKB-KW"/>
</dbReference>
<feature type="transmembrane region" description="Helical" evidence="10">
    <location>
        <begin position="12"/>
        <end position="29"/>
    </location>
</feature>
<dbReference type="PANTHER" id="PTHR21137">
    <property type="entry name" value="ODORANT RECEPTOR"/>
    <property type="match status" value="1"/>
</dbReference>
<gene>
    <name evidence="12" type="primary">LOC114246535</name>
</gene>
<accession>A0A6J2JYC7</accession>
<evidence type="ECO:0000256" key="3">
    <source>
        <dbReference type="ARBA" id="ARBA00022606"/>
    </source>
</evidence>
<dbReference type="GO" id="GO:0005886">
    <property type="term" value="C:plasma membrane"/>
    <property type="evidence" value="ECO:0007669"/>
    <property type="project" value="UniProtKB-SubCell"/>
</dbReference>
<evidence type="ECO:0000313" key="11">
    <source>
        <dbReference type="Proteomes" id="UP000504629"/>
    </source>
</evidence>
<dbReference type="InterPro" id="IPR004117">
    <property type="entry name" value="7tm6_olfct_rcpt"/>
</dbReference>
<dbReference type="CTD" id="100101192"/>
<name>A0A6J2JYC7_BOMMA</name>
<proteinExistence type="inferred from homology"/>
<keyword evidence="6 10" id="KW-1133">Transmembrane helix</keyword>
<dbReference type="GO" id="GO:0005549">
    <property type="term" value="F:odorant binding"/>
    <property type="evidence" value="ECO:0007669"/>
    <property type="project" value="InterPro"/>
</dbReference>
<evidence type="ECO:0000313" key="12">
    <source>
        <dbReference type="RefSeq" id="XP_028034901.1"/>
    </source>
</evidence>
<dbReference type="OrthoDB" id="7249131at2759"/>
<dbReference type="Proteomes" id="UP000504629">
    <property type="component" value="Unplaced"/>
</dbReference>
<dbReference type="PANTHER" id="PTHR21137:SF35">
    <property type="entry name" value="ODORANT RECEPTOR 19A-RELATED"/>
    <property type="match status" value="1"/>
</dbReference>
<dbReference type="Pfam" id="PF02949">
    <property type="entry name" value="7tm_6"/>
    <property type="match status" value="1"/>
</dbReference>
<evidence type="ECO:0000256" key="1">
    <source>
        <dbReference type="ARBA" id="ARBA00004651"/>
    </source>
</evidence>
<feature type="transmembrane region" description="Helical" evidence="10">
    <location>
        <begin position="74"/>
        <end position="91"/>
    </location>
</feature>
<dbReference type="AlphaFoldDB" id="A0A6J2JYC7"/>